<dbReference type="SUPFAM" id="SSF48264">
    <property type="entry name" value="Cytochrome P450"/>
    <property type="match status" value="1"/>
</dbReference>
<dbReference type="Gene3D" id="1.10.630.10">
    <property type="entry name" value="Cytochrome P450"/>
    <property type="match status" value="1"/>
</dbReference>
<dbReference type="InterPro" id="IPR017972">
    <property type="entry name" value="Cyt_P450_CS"/>
</dbReference>
<name>G0S2T3_CHATD</name>
<keyword evidence="5" id="KW-0408">Iron</keyword>
<evidence type="ECO:0000313" key="8">
    <source>
        <dbReference type="Proteomes" id="UP000008066"/>
    </source>
</evidence>
<dbReference type="Pfam" id="PF07350">
    <property type="entry name" value="Gig2-like"/>
    <property type="match status" value="1"/>
</dbReference>
<evidence type="ECO:0000256" key="2">
    <source>
        <dbReference type="ARBA" id="ARBA00022617"/>
    </source>
</evidence>
<dbReference type="GO" id="GO:0005506">
    <property type="term" value="F:iron ion binding"/>
    <property type="evidence" value="ECO:0007669"/>
    <property type="project" value="InterPro"/>
</dbReference>
<evidence type="ECO:0000313" key="7">
    <source>
        <dbReference type="EMBL" id="EGS22316.1"/>
    </source>
</evidence>
<comment type="similarity">
    <text evidence="1">Belongs to the cytochrome P450 family.</text>
</comment>
<accession>G0S2T3</accession>
<dbReference type="EMBL" id="GL988040">
    <property type="protein sequence ID" value="EGS22316.1"/>
    <property type="molecule type" value="Genomic_DNA"/>
</dbReference>
<dbReference type="Pfam" id="PF00067">
    <property type="entry name" value="p450"/>
    <property type="match status" value="1"/>
</dbReference>
<dbReference type="GO" id="GO:0020037">
    <property type="term" value="F:heme binding"/>
    <property type="evidence" value="ECO:0007669"/>
    <property type="project" value="InterPro"/>
</dbReference>
<keyword evidence="4" id="KW-0560">Oxidoreductase</keyword>
<dbReference type="InterPro" id="IPR001128">
    <property type="entry name" value="Cyt_P450"/>
</dbReference>
<dbReference type="KEGG" id="cthr:CTHT_0018400"/>
<evidence type="ECO:0000256" key="6">
    <source>
        <dbReference type="ARBA" id="ARBA00023033"/>
    </source>
</evidence>
<keyword evidence="2" id="KW-0349">Heme</keyword>
<dbReference type="Proteomes" id="UP000008066">
    <property type="component" value="Unassembled WGS sequence"/>
</dbReference>
<evidence type="ECO:0000256" key="1">
    <source>
        <dbReference type="ARBA" id="ARBA00010617"/>
    </source>
</evidence>
<dbReference type="PANTHER" id="PTHR30613">
    <property type="entry name" value="UNCHARACTERIZED PROTEIN YBIU-RELATED"/>
    <property type="match status" value="1"/>
</dbReference>
<dbReference type="InterPro" id="IPR010856">
    <property type="entry name" value="Gig2-like"/>
</dbReference>
<reference evidence="7 8" key="1">
    <citation type="journal article" date="2011" name="Cell">
        <title>Insight into structure and assembly of the nuclear pore complex by utilizing the genome of a eukaryotic thermophile.</title>
        <authorList>
            <person name="Amlacher S."/>
            <person name="Sarges P."/>
            <person name="Flemming D."/>
            <person name="van Noort V."/>
            <person name="Kunze R."/>
            <person name="Devos D.P."/>
            <person name="Arumugam M."/>
            <person name="Bork P."/>
            <person name="Hurt E."/>
        </authorList>
    </citation>
    <scope>NUCLEOTIDE SEQUENCE [LARGE SCALE GENOMIC DNA]</scope>
    <source>
        <strain evidence="8">DSM 1495 / CBS 144.50 / IMI 039719</strain>
    </source>
</reference>
<dbReference type="SUPFAM" id="SSF51197">
    <property type="entry name" value="Clavaminate synthase-like"/>
    <property type="match status" value="1"/>
</dbReference>
<dbReference type="PANTHER" id="PTHR30613:SF1">
    <property type="entry name" value="DUF1479 DOMAIN PROTEIN (AFU_ORTHOLOGUE AFUA_5G09280)"/>
    <property type="match status" value="1"/>
</dbReference>
<organism evidence="8">
    <name type="scientific">Chaetomium thermophilum (strain DSM 1495 / CBS 144.50 / IMI 039719)</name>
    <name type="common">Thermochaetoides thermophila</name>
    <dbReference type="NCBI Taxonomy" id="759272"/>
    <lineage>
        <taxon>Eukaryota</taxon>
        <taxon>Fungi</taxon>
        <taxon>Dikarya</taxon>
        <taxon>Ascomycota</taxon>
        <taxon>Pezizomycotina</taxon>
        <taxon>Sordariomycetes</taxon>
        <taxon>Sordariomycetidae</taxon>
        <taxon>Sordariales</taxon>
        <taxon>Chaetomiaceae</taxon>
        <taxon>Thermochaetoides</taxon>
    </lineage>
</organism>
<dbReference type="CDD" id="cd11030">
    <property type="entry name" value="CYP105-like"/>
    <property type="match status" value="1"/>
</dbReference>
<dbReference type="InterPro" id="IPR002397">
    <property type="entry name" value="Cyt_P450_B"/>
</dbReference>
<evidence type="ECO:0000256" key="5">
    <source>
        <dbReference type="ARBA" id="ARBA00023004"/>
    </source>
</evidence>
<dbReference type="HOGENOM" id="CLU_329818_0_0_1"/>
<keyword evidence="3" id="KW-0479">Metal-binding</keyword>
<dbReference type="FunFam" id="1.10.630.10:FF:000018">
    <property type="entry name" value="Cytochrome P450 monooxygenase"/>
    <property type="match status" value="1"/>
</dbReference>
<dbReference type="InterPro" id="IPR027443">
    <property type="entry name" value="IPNS-like_sf"/>
</dbReference>
<dbReference type="InterPro" id="IPR036396">
    <property type="entry name" value="Cyt_P450_sf"/>
</dbReference>
<evidence type="ECO:0000256" key="3">
    <source>
        <dbReference type="ARBA" id="ARBA00022723"/>
    </source>
</evidence>
<gene>
    <name evidence="7" type="ORF">CTHT_0018400</name>
</gene>
<dbReference type="RefSeq" id="XP_006692335.1">
    <property type="nucleotide sequence ID" value="XM_006692272.1"/>
</dbReference>
<dbReference type="GeneID" id="18255878"/>
<keyword evidence="6" id="KW-0503">Monooxygenase</keyword>
<protein>
    <submittedName>
        <fullName evidence="7">Uncharacterized protein</fullName>
    </submittedName>
</protein>
<dbReference type="GO" id="GO:0004497">
    <property type="term" value="F:monooxygenase activity"/>
    <property type="evidence" value="ECO:0007669"/>
    <property type="project" value="UniProtKB-KW"/>
</dbReference>
<dbReference type="OrthoDB" id="8249012at2759"/>
<evidence type="ECO:0000256" key="4">
    <source>
        <dbReference type="ARBA" id="ARBA00023002"/>
    </source>
</evidence>
<dbReference type="GO" id="GO:0016705">
    <property type="term" value="F:oxidoreductase activity, acting on paired donors, with incorporation or reduction of molecular oxygen"/>
    <property type="evidence" value="ECO:0007669"/>
    <property type="project" value="InterPro"/>
</dbReference>
<dbReference type="Gene3D" id="2.60.120.330">
    <property type="entry name" value="B-lactam Antibiotic, Isopenicillin N Synthase, Chain"/>
    <property type="match status" value="1"/>
</dbReference>
<proteinExistence type="inferred from homology"/>
<dbReference type="PRINTS" id="PR00359">
    <property type="entry name" value="BP450"/>
</dbReference>
<dbReference type="PROSITE" id="PS00086">
    <property type="entry name" value="CYTOCHROME_P450"/>
    <property type="match status" value="1"/>
</dbReference>
<dbReference type="eggNOG" id="KOG0156">
    <property type="taxonomic scope" value="Eukaryota"/>
</dbReference>
<keyword evidence="8" id="KW-1185">Reference proteome</keyword>
<dbReference type="AlphaFoldDB" id="G0S2T3"/>
<sequence>MTTNPSTKQEGDISSIFASLSGKETSPLPDRFRELKLRLVKGHENAVIASWKRLLAVLQKETEAIALYGPSIIPEVRFSHLSEDLAAKKQAIEKRGAAVIRGVIREDQARTYKFEIEEYIRQNPHTKGFPSSNPQVWELYWSPSQIRARAHPSLLATQTALMTTLWHSSNRSAPISFRVPLTYCDRLRIRQPGDARFALGPHQDGGSVERWEEDGYGRGKVYDAVFRGEWDHPERGYDPYDAAGRIHAVTDLYGGPGACSMFRAFQGWLAMSELRPWEGTLMVVPIVKEAEVYVLLRPFFKAVKSLEEVGRNKYLDEDNWEFTGGEKMGSELHGSVPGLCQELSDELHPHLRLDKSLVNIPEVKPGDYVVWHCDVIHAVDKKHNGASDSSVLYIPVCPTTEGNARYVARQLEALRQGTPSPDFPGGEGESRHVARGTVEYAQKCCDTLGLQAMGLNKLVPVQGDSPGGAEAVRRANEPHAMAAEELPSFPFKRASGLDPPAEFAQLRKNNPVSQVKLYDGTAAWLVTKHKDVCQVATDERLSKERRRPGFPEFSDGGKQAAKQRPTFVDMDAPDHMRYRSMVAGWFTPEHVASMQPYIDKTVQDLLERLRHKGCADGPVDFVEEFALPVPSYIIYTMLGVPFEDLEILTKQNVVRTSGSSTAREASAAANELLRYLSDLADKRAKEPKNDIISQLMKEQVEQGKLSKEDAVQMAFLLLVAGNATMVNMIALGVVTLALHAEAQQALKSDPPKWAGPFVDELCRYHTASAMAMRRTAKENLTIGGKEIKAGQGIIASNQSANRDEDVFVDPDRFDIRRSWPDQDALGFGYGPHRCIAEHLAKAELRSVFCKFSSYLRTRPLLLYPKAAEIA</sequence>